<feature type="transmembrane region" description="Helical" evidence="15">
    <location>
        <begin position="53"/>
        <end position="75"/>
    </location>
</feature>
<reference evidence="16" key="1">
    <citation type="submission" date="2014-01" db="EMBL/GenBank/DDBJ databases">
        <authorList>
            <person name="Gan H."/>
        </authorList>
    </citation>
    <scope>NUCLEOTIDE SEQUENCE</scope>
    <source>
        <strain evidence="16">LKA</strain>
    </source>
</reference>
<evidence type="ECO:0000256" key="12">
    <source>
        <dbReference type="ARBA" id="ARBA00023128"/>
    </source>
</evidence>
<evidence type="ECO:0000256" key="4">
    <source>
        <dbReference type="ARBA" id="ARBA00021095"/>
    </source>
</evidence>
<accession>W6MWS0</accession>
<evidence type="ECO:0000256" key="3">
    <source>
        <dbReference type="ARBA" id="ARBA00012944"/>
    </source>
</evidence>
<dbReference type="GO" id="GO:0031966">
    <property type="term" value="C:mitochondrial membrane"/>
    <property type="evidence" value="ECO:0007669"/>
    <property type="project" value="UniProtKB-SubCell"/>
</dbReference>
<dbReference type="InterPro" id="IPR050269">
    <property type="entry name" value="ComplexI_Subunit6"/>
</dbReference>
<dbReference type="InterPro" id="IPR001457">
    <property type="entry name" value="NADH_UbQ/plastoQ_OxRdtase_su6"/>
</dbReference>
<evidence type="ECO:0000256" key="11">
    <source>
        <dbReference type="ARBA" id="ARBA00023027"/>
    </source>
</evidence>
<dbReference type="PANTHER" id="PTHR11435:SF1">
    <property type="entry name" value="NADH-UBIQUINONE OXIDOREDUCTASE CHAIN 6"/>
    <property type="match status" value="1"/>
</dbReference>
<name>W6MWS0_9EUCA</name>
<keyword evidence="11 15" id="KW-0520">NAD</keyword>
<evidence type="ECO:0000256" key="10">
    <source>
        <dbReference type="ARBA" id="ARBA00022989"/>
    </source>
</evidence>
<keyword evidence="8 15" id="KW-1278">Translocase</keyword>
<comment type="subcellular location">
    <subcellularLocation>
        <location evidence="1 15">Mitochondrion membrane</location>
        <topology evidence="1 15">Multi-pass membrane protein</topology>
    </subcellularLocation>
</comment>
<evidence type="ECO:0000256" key="8">
    <source>
        <dbReference type="ARBA" id="ARBA00022967"/>
    </source>
</evidence>
<keyword evidence="15" id="KW-0830">Ubiquinone</keyword>
<evidence type="ECO:0000256" key="2">
    <source>
        <dbReference type="ARBA" id="ARBA00005698"/>
    </source>
</evidence>
<keyword evidence="5 15" id="KW-0813">Transport</keyword>
<keyword evidence="13 15" id="KW-0472">Membrane</keyword>
<proteinExistence type="inferred from homology"/>
<comment type="similarity">
    <text evidence="2 15">Belongs to the complex I subunit 6 family.</text>
</comment>
<dbReference type="Pfam" id="PF00499">
    <property type="entry name" value="Oxidored_q3"/>
    <property type="match status" value="1"/>
</dbReference>
<evidence type="ECO:0000256" key="9">
    <source>
        <dbReference type="ARBA" id="ARBA00022982"/>
    </source>
</evidence>
<feature type="transmembrane region" description="Helical" evidence="15">
    <location>
        <begin position="143"/>
        <end position="165"/>
    </location>
</feature>
<dbReference type="EMBL" id="HG799097">
    <property type="protein sequence ID" value="CDL72678.1"/>
    <property type="molecule type" value="Genomic_DNA"/>
</dbReference>
<protein>
    <recommendedName>
        <fullName evidence="4 15">NADH-ubiquinone oxidoreductase chain 6</fullName>
        <ecNumber evidence="3 15">7.1.1.2</ecNumber>
    </recommendedName>
</protein>
<organism evidence="16">
    <name type="scientific">Cherax preissii</name>
    <dbReference type="NCBI Taxonomy" id="167887"/>
    <lineage>
        <taxon>Eukaryota</taxon>
        <taxon>Metazoa</taxon>
        <taxon>Ecdysozoa</taxon>
        <taxon>Arthropoda</taxon>
        <taxon>Crustacea</taxon>
        <taxon>Multicrustacea</taxon>
        <taxon>Malacostraca</taxon>
        <taxon>Eumalacostraca</taxon>
        <taxon>Eucarida</taxon>
        <taxon>Decapoda</taxon>
        <taxon>Pleocyemata</taxon>
        <taxon>Astacidea</taxon>
        <taxon>Parastacoidea</taxon>
        <taxon>Parastacidae</taxon>
        <taxon>Cherax</taxon>
    </lineage>
</organism>
<keyword evidence="7 15" id="KW-0812">Transmembrane</keyword>
<comment type="function">
    <text evidence="15">Core subunit of the mitochondrial membrane respiratory chain NADH dehydrogenase (Complex I) which catalyzes electron transfer from NADH through the respiratory chain, using ubiquinone as an electron acceptor. Essential for the catalytic activity and assembly of complex I.</text>
</comment>
<sequence>MLYNILYFILPFTLGTAIMFSTLSHPLSMGLTLLIQTILICILSGLFNASFWFSYILFLIYLGGMLILFIYISSLASNENFKINFKFMALIPILLLISLLLILTDPMIYPSKFFNSSTFMILENKINFSYLTSGPIYSLPSTLLTFFMILYLLLTLIVVVNIINISSSPLRPSKLNSENSF</sequence>
<feature type="transmembrane region" description="Helical" evidence="15">
    <location>
        <begin position="87"/>
        <end position="109"/>
    </location>
</feature>
<keyword evidence="6 15" id="KW-0679">Respiratory chain</keyword>
<feature type="transmembrane region" description="Helical" evidence="15">
    <location>
        <begin position="6"/>
        <end position="23"/>
    </location>
</feature>
<dbReference type="EC" id="7.1.1.2" evidence="3 15"/>
<evidence type="ECO:0000256" key="1">
    <source>
        <dbReference type="ARBA" id="ARBA00004225"/>
    </source>
</evidence>
<comment type="catalytic activity">
    <reaction evidence="14 15">
        <text>a ubiquinone + NADH + 5 H(+)(in) = a ubiquinol + NAD(+) + 4 H(+)(out)</text>
        <dbReference type="Rhea" id="RHEA:29091"/>
        <dbReference type="Rhea" id="RHEA-COMP:9565"/>
        <dbReference type="Rhea" id="RHEA-COMP:9566"/>
        <dbReference type="ChEBI" id="CHEBI:15378"/>
        <dbReference type="ChEBI" id="CHEBI:16389"/>
        <dbReference type="ChEBI" id="CHEBI:17976"/>
        <dbReference type="ChEBI" id="CHEBI:57540"/>
        <dbReference type="ChEBI" id="CHEBI:57945"/>
        <dbReference type="EC" id="7.1.1.2"/>
    </reaction>
</comment>
<evidence type="ECO:0000256" key="6">
    <source>
        <dbReference type="ARBA" id="ARBA00022660"/>
    </source>
</evidence>
<geneLocation type="mitochondrion" evidence="16"/>
<evidence type="ECO:0000256" key="15">
    <source>
        <dbReference type="RuleBase" id="RU004430"/>
    </source>
</evidence>
<gene>
    <name evidence="16" type="primary">nad6</name>
</gene>
<dbReference type="AlphaFoldDB" id="W6MWS0"/>
<evidence type="ECO:0000256" key="7">
    <source>
        <dbReference type="ARBA" id="ARBA00022692"/>
    </source>
</evidence>
<evidence type="ECO:0000256" key="13">
    <source>
        <dbReference type="ARBA" id="ARBA00023136"/>
    </source>
</evidence>
<evidence type="ECO:0000256" key="14">
    <source>
        <dbReference type="ARBA" id="ARBA00049551"/>
    </source>
</evidence>
<dbReference type="GO" id="GO:0008137">
    <property type="term" value="F:NADH dehydrogenase (ubiquinone) activity"/>
    <property type="evidence" value="ECO:0007669"/>
    <property type="project" value="UniProtKB-UniRule"/>
</dbReference>
<evidence type="ECO:0000313" key="16">
    <source>
        <dbReference type="EMBL" id="CDL72678.1"/>
    </source>
</evidence>
<keyword evidence="12 15" id="KW-0496">Mitochondrion</keyword>
<keyword evidence="10 15" id="KW-1133">Transmembrane helix</keyword>
<dbReference type="PANTHER" id="PTHR11435">
    <property type="entry name" value="NADH UBIQUINONE OXIDOREDUCTASE SUBUNIT ND6"/>
    <property type="match status" value="1"/>
</dbReference>
<keyword evidence="9 15" id="KW-0249">Electron transport</keyword>
<reference evidence="16" key="2">
    <citation type="submission" date="2014-02" db="EMBL/GenBank/DDBJ databases">
        <title>Complete mitochondrial genome of Cherax preissii isolate LKA.</title>
        <authorList>
            <person name="Gan H.M."/>
            <person name="Tan M.H."/>
            <person name="Austin C.M."/>
        </authorList>
    </citation>
    <scope>NUCLEOTIDE SEQUENCE</scope>
    <source>
        <strain evidence="16">LKA</strain>
    </source>
</reference>
<evidence type="ECO:0000256" key="5">
    <source>
        <dbReference type="ARBA" id="ARBA00022448"/>
    </source>
</evidence>